<sequence>MFSASLTGDIFELPAGDVQFATGYEHREESIKTLDDGLARQNRLHLFRGQEPQDADLSVDEAYLEFVIPVLSDLAVVEQLDLEAALRYSDYDTIGSTLASKLGINWAVSEDLRIRFSQATSVRAPNLSELFSPGVTTGAFLVDPCDVSQITLGTATREANCAALGIPDGWVDPNAAPAKEVVTGGNTNLSEEQSDSITLGFVLTPSAVEGLTFSVDYWDIEITDAIGSFAVNDIIQKCVDSPTIDNEFCPLITRDNQLSLARIDVAKINVGRLDARGVDFEAYYKPKLDSGELSVSMTGSYLLDHEQLIDSNDPTSLFVTKNNPDNPELRTNLNISYSLDNWSYGLNTRYIGSTLLDPNVLTDESIDTNDVPSRIYNDVVVGYTFDNELSLTATITNLADIDPPRRDGVFLGARGSYDNVGRFISLRASYHF</sequence>
<proteinExistence type="predicted"/>
<dbReference type="PANTHER" id="PTHR47234:SF2">
    <property type="entry name" value="TONB-DEPENDENT RECEPTOR"/>
    <property type="match status" value="1"/>
</dbReference>
<dbReference type="PANTHER" id="PTHR47234">
    <property type="match status" value="1"/>
</dbReference>
<dbReference type="SUPFAM" id="SSF56935">
    <property type="entry name" value="Porins"/>
    <property type="match status" value="1"/>
</dbReference>
<evidence type="ECO:0000313" key="5">
    <source>
        <dbReference type="EMBL" id="MFC3123188.1"/>
    </source>
</evidence>
<comment type="subcellular location">
    <subcellularLocation>
        <location evidence="1">Cell outer membrane</location>
    </subcellularLocation>
</comment>
<keyword evidence="3" id="KW-0998">Cell outer membrane</keyword>
<accession>A0ABV7FVC1</accession>
<dbReference type="Proteomes" id="UP001595478">
    <property type="component" value="Unassembled WGS sequence"/>
</dbReference>
<comment type="caution">
    <text evidence="5">The sequence shown here is derived from an EMBL/GenBank/DDBJ whole genome shotgun (WGS) entry which is preliminary data.</text>
</comment>
<evidence type="ECO:0000256" key="2">
    <source>
        <dbReference type="ARBA" id="ARBA00023136"/>
    </source>
</evidence>
<keyword evidence="2" id="KW-0472">Membrane</keyword>
<dbReference type="EMBL" id="JBHRSW010000047">
    <property type="protein sequence ID" value="MFC3123188.1"/>
    <property type="molecule type" value="Genomic_DNA"/>
</dbReference>
<name>A0ABV7FVC1_9ALTE</name>
<organism evidence="5 6">
    <name type="scientific">Agaribacter flavus</name>
    <dbReference type="NCBI Taxonomy" id="1902781"/>
    <lineage>
        <taxon>Bacteria</taxon>
        <taxon>Pseudomonadati</taxon>
        <taxon>Pseudomonadota</taxon>
        <taxon>Gammaproteobacteria</taxon>
        <taxon>Alteromonadales</taxon>
        <taxon>Alteromonadaceae</taxon>
        <taxon>Agaribacter</taxon>
    </lineage>
</organism>
<reference evidence="6" key="1">
    <citation type="journal article" date="2019" name="Int. J. Syst. Evol. Microbiol.">
        <title>The Global Catalogue of Microorganisms (GCM) 10K type strain sequencing project: providing services to taxonomists for standard genome sequencing and annotation.</title>
        <authorList>
            <consortium name="The Broad Institute Genomics Platform"/>
            <consortium name="The Broad Institute Genome Sequencing Center for Infectious Disease"/>
            <person name="Wu L."/>
            <person name="Ma J."/>
        </authorList>
    </citation>
    <scope>NUCLEOTIDE SEQUENCE [LARGE SCALE GENOMIC DNA]</scope>
    <source>
        <strain evidence="6">KCTC 52473</strain>
    </source>
</reference>
<dbReference type="RefSeq" id="WP_376921380.1">
    <property type="nucleotide sequence ID" value="NZ_JBHRSW010000047.1"/>
</dbReference>
<dbReference type="InterPro" id="IPR000531">
    <property type="entry name" value="Beta-barrel_TonB"/>
</dbReference>
<evidence type="ECO:0000313" key="6">
    <source>
        <dbReference type="Proteomes" id="UP001595478"/>
    </source>
</evidence>
<protein>
    <submittedName>
        <fullName evidence="5">TonB-dependent receptor</fullName>
    </submittedName>
</protein>
<evidence type="ECO:0000259" key="4">
    <source>
        <dbReference type="Pfam" id="PF00593"/>
    </source>
</evidence>
<evidence type="ECO:0000256" key="1">
    <source>
        <dbReference type="ARBA" id="ARBA00004442"/>
    </source>
</evidence>
<keyword evidence="5" id="KW-0675">Receptor</keyword>
<feature type="domain" description="TonB-dependent receptor-like beta-barrel" evidence="4">
    <location>
        <begin position="44"/>
        <end position="398"/>
    </location>
</feature>
<dbReference type="Pfam" id="PF00593">
    <property type="entry name" value="TonB_dep_Rec_b-barrel"/>
    <property type="match status" value="1"/>
</dbReference>
<dbReference type="InterPro" id="IPR036942">
    <property type="entry name" value="Beta-barrel_TonB_sf"/>
</dbReference>
<evidence type="ECO:0000256" key="3">
    <source>
        <dbReference type="ARBA" id="ARBA00023237"/>
    </source>
</evidence>
<gene>
    <name evidence="5" type="ORF">ACFOHL_16315</name>
</gene>
<keyword evidence="6" id="KW-1185">Reference proteome</keyword>
<dbReference type="Gene3D" id="2.40.170.20">
    <property type="entry name" value="TonB-dependent receptor, beta-barrel domain"/>
    <property type="match status" value="1"/>
</dbReference>